<evidence type="ECO:0000256" key="1">
    <source>
        <dbReference type="ARBA" id="ARBA00009403"/>
    </source>
</evidence>
<dbReference type="Proteomes" id="UP001634394">
    <property type="component" value="Unassembled WGS sequence"/>
</dbReference>
<dbReference type="Pfam" id="PF00031">
    <property type="entry name" value="Cystatin"/>
    <property type="match status" value="1"/>
</dbReference>
<keyword evidence="8" id="KW-1185">Reference proteome</keyword>
<dbReference type="Gene3D" id="3.10.450.10">
    <property type="match status" value="2"/>
</dbReference>
<dbReference type="CDD" id="cd00042">
    <property type="entry name" value="CY"/>
    <property type="match status" value="1"/>
</dbReference>
<reference evidence="7 8" key="1">
    <citation type="submission" date="2024-11" db="EMBL/GenBank/DDBJ databases">
        <title>Chromosome-level genome assembly of the freshwater bivalve Anodonta woodiana.</title>
        <authorList>
            <person name="Chen X."/>
        </authorList>
    </citation>
    <scope>NUCLEOTIDE SEQUENCE [LARGE SCALE GENOMIC DNA]</scope>
    <source>
        <strain evidence="7">MN2024</strain>
        <tissue evidence="7">Gills</tissue>
    </source>
</reference>
<feature type="signal peptide" evidence="5">
    <location>
        <begin position="1"/>
        <end position="15"/>
    </location>
</feature>
<comment type="similarity">
    <text evidence="1">Belongs to the cystatin family.</text>
</comment>
<organism evidence="7 8">
    <name type="scientific">Sinanodonta woodiana</name>
    <name type="common">Chinese pond mussel</name>
    <name type="synonym">Anodonta woodiana</name>
    <dbReference type="NCBI Taxonomy" id="1069815"/>
    <lineage>
        <taxon>Eukaryota</taxon>
        <taxon>Metazoa</taxon>
        <taxon>Spiralia</taxon>
        <taxon>Lophotrochozoa</taxon>
        <taxon>Mollusca</taxon>
        <taxon>Bivalvia</taxon>
        <taxon>Autobranchia</taxon>
        <taxon>Heteroconchia</taxon>
        <taxon>Palaeoheterodonta</taxon>
        <taxon>Unionida</taxon>
        <taxon>Unionoidea</taxon>
        <taxon>Unionidae</taxon>
        <taxon>Unioninae</taxon>
        <taxon>Sinanodonta</taxon>
    </lineage>
</organism>
<dbReference type="FunFam" id="3.10.450.10:FF:000004">
    <property type="entry name" value="Cystatin C"/>
    <property type="match status" value="1"/>
</dbReference>
<evidence type="ECO:0000313" key="8">
    <source>
        <dbReference type="Proteomes" id="UP001634394"/>
    </source>
</evidence>
<accession>A0ABD3TKL2</accession>
<evidence type="ECO:0000256" key="4">
    <source>
        <dbReference type="ARBA" id="ARBA00023157"/>
    </source>
</evidence>
<sequence>MNLIIFSVMFGLVSCQIKTGGVLKKEPTDPIFQKPALVAATHTDSQNSVSLSARYGQKYEIVAASTQVVSGTMYRLTLKFTNADNNVTLCDVAVLEKLWMDYIDLSGTPECRAENPNPQVLGGYRNVDSTSPAVQAAATFAVDAINKRSNSMYRNMLIEVVSAQQQVVAGTNYKLVLSVGGSSSCRQNSPKGLTLQNCPVDQHKQRCEVLVWDQPWRTPRYELTNFKCQ</sequence>
<evidence type="ECO:0000259" key="6">
    <source>
        <dbReference type="SMART" id="SM00043"/>
    </source>
</evidence>
<dbReference type="InterPro" id="IPR018073">
    <property type="entry name" value="Prot_inh_cystat_CS"/>
</dbReference>
<dbReference type="AlphaFoldDB" id="A0ABD3TKL2"/>
<dbReference type="SUPFAM" id="SSF54403">
    <property type="entry name" value="Cystatin/monellin"/>
    <property type="match status" value="2"/>
</dbReference>
<dbReference type="GO" id="GO:0004869">
    <property type="term" value="F:cysteine-type endopeptidase inhibitor activity"/>
    <property type="evidence" value="ECO:0007669"/>
    <property type="project" value="UniProtKB-KW"/>
</dbReference>
<evidence type="ECO:0000256" key="3">
    <source>
        <dbReference type="ARBA" id="ARBA00022704"/>
    </source>
</evidence>
<feature type="domain" description="Cystatin" evidence="6">
    <location>
        <begin position="119"/>
        <end position="229"/>
    </location>
</feature>
<gene>
    <name evidence="7" type="ORF">ACJMK2_022595</name>
</gene>
<protein>
    <recommendedName>
        <fullName evidence="6">Cystatin domain-containing protein</fullName>
    </recommendedName>
</protein>
<dbReference type="InterPro" id="IPR000010">
    <property type="entry name" value="Cystatin_dom"/>
</dbReference>
<dbReference type="PANTHER" id="PTHR46186">
    <property type="entry name" value="CYSTATIN"/>
    <property type="match status" value="1"/>
</dbReference>
<keyword evidence="3" id="KW-0789">Thiol protease inhibitor</keyword>
<proteinExistence type="inferred from homology"/>
<evidence type="ECO:0000256" key="5">
    <source>
        <dbReference type="SAM" id="SignalP"/>
    </source>
</evidence>
<dbReference type="EMBL" id="JBJQND010000018">
    <property type="protein sequence ID" value="KAL3837225.1"/>
    <property type="molecule type" value="Genomic_DNA"/>
</dbReference>
<dbReference type="SMART" id="SM00043">
    <property type="entry name" value="CY"/>
    <property type="match status" value="1"/>
</dbReference>
<keyword evidence="5" id="KW-0732">Signal</keyword>
<dbReference type="PANTHER" id="PTHR46186:SF2">
    <property type="entry name" value="CYSTATIN"/>
    <property type="match status" value="1"/>
</dbReference>
<name>A0ABD3TKL2_SINWO</name>
<comment type="caution">
    <text evidence="7">The sequence shown here is derived from an EMBL/GenBank/DDBJ whole genome shotgun (WGS) entry which is preliminary data.</text>
</comment>
<feature type="chain" id="PRO_5044887907" description="Cystatin domain-containing protein" evidence="5">
    <location>
        <begin position="16"/>
        <end position="229"/>
    </location>
</feature>
<keyword evidence="4" id="KW-1015">Disulfide bond</keyword>
<evidence type="ECO:0000256" key="2">
    <source>
        <dbReference type="ARBA" id="ARBA00022690"/>
    </source>
</evidence>
<keyword evidence="2" id="KW-0646">Protease inhibitor</keyword>
<dbReference type="InterPro" id="IPR046350">
    <property type="entry name" value="Cystatin_sf"/>
</dbReference>
<dbReference type="PROSITE" id="PS00287">
    <property type="entry name" value="CYSTATIN"/>
    <property type="match status" value="2"/>
</dbReference>
<evidence type="ECO:0000313" key="7">
    <source>
        <dbReference type="EMBL" id="KAL3837225.1"/>
    </source>
</evidence>